<name>A0A376L9B8_ECOLX</name>
<keyword evidence="1" id="KW-0472">Membrane</keyword>
<dbReference type="AlphaFoldDB" id="A0A376L9B8"/>
<keyword evidence="1" id="KW-1133">Transmembrane helix</keyword>
<reference evidence="2 3" key="1">
    <citation type="submission" date="2018-06" db="EMBL/GenBank/DDBJ databases">
        <authorList>
            <consortium name="Pathogen Informatics"/>
            <person name="Doyle S."/>
        </authorList>
    </citation>
    <scope>NUCLEOTIDE SEQUENCE [LARGE SCALE GENOMIC DNA]</scope>
    <source>
        <strain evidence="2 3">NCTC7928</strain>
    </source>
</reference>
<keyword evidence="1" id="KW-0812">Transmembrane</keyword>
<organism evidence="2 3">
    <name type="scientific">Escherichia coli</name>
    <dbReference type="NCBI Taxonomy" id="562"/>
    <lineage>
        <taxon>Bacteria</taxon>
        <taxon>Pseudomonadati</taxon>
        <taxon>Pseudomonadota</taxon>
        <taxon>Gammaproteobacteria</taxon>
        <taxon>Enterobacterales</taxon>
        <taxon>Enterobacteriaceae</taxon>
        <taxon>Escherichia</taxon>
    </lineage>
</organism>
<accession>A0A376L9B8</accession>
<evidence type="ECO:0000256" key="1">
    <source>
        <dbReference type="SAM" id="Phobius"/>
    </source>
</evidence>
<feature type="transmembrane region" description="Helical" evidence="1">
    <location>
        <begin position="47"/>
        <end position="69"/>
    </location>
</feature>
<sequence>MALNIFFSAIFIDAWEGNPYANVFFFLLECAPNRMTGRKIVGHNMVWIDYAIIAVIAFSSLVSLIRGFVS</sequence>
<gene>
    <name evidence="2" type="primary">cvpA_3</name>
    <name evidence="2" type="ORF">NCTC7928_01088</name>
</gene>
<proteinExistence type="predicted"/>
<dbReference type="EMBL" id="UGAB01000002">
    <property type="protein sequence ID" value="STF40530.1"/>
    <property type="molecule type" value="Genomic_DNA"/>
</dbReference>
<evidence type="ECO:0000313" key="3">
    <source>
        <dbReference type="Proteomes" id="UP000254877"/>
    </source>
</evidence>
<dbReference type="Proteomes" id="UP000254877">
    <property type="component" value="Unassembled WGS sequence"/>
</dbReference>
<protein>
    <submittedName>
        <fullName evidence="2">Colicin V production protein</fullName>
    </submittedName>
</protein>
<evidence type="ECO:0000313" key="2">
    <source>
        <dbReference type="EMBL" id="STF40530.1"/>
    </source>
</evidence>